<evidence type="ECO:0008006" key="3">
    <source>
        <dbReference type="Google" id="ProtNLM"/>
    </source>
</evidence>
<evidence type="ECO:0000313" key="2">
    <source>
        <dbReference type="Proteomes" id="UP000295075"/>
    </source>
</evidence>
<keyword evidence="2" id="KW-1185">Reference proteome</keyword>
<evidence type="ECO:0000313" key="1">
    <source>
        <dbReference type="EMBL" id="TDC14031.1"/>
    </source>
</evidence>
<reference evidence="1 2" key="1">
    <citation type="submission" date="2019-03" db="EMBL/GenBank/DDBJ databases">
        <title>Draft genome sequences of novel Actinobacteria.</title>
        <authorList>
            <person name="Sahin N."/>
            <person name="Ay H."/>
            <person name="Saygin H."/>
        </authorList>
    </citation>
    <scope>NUCLEOTIDE SEQUENCE [LARGE SCALE GENOMIC DNA]</scope>
    <source>
        <strain evidence="1 2">JCM 30547</strain>
    </source>
</reference>
<name>A0A4R4NW29_9ACTN</name>
<accession>A0A4R4NW29</accession>
<protein>
    <recommendedName>
        <fullName evidence="3">YCII-related domain-containing protein</fullName>
    </recommendedName>
</protein>
<dbReference type="AlphaFoldDB" id="A0A4R4NW29"/>
<dbReference type="OrthoDB" id="3784582at2"/>
<organism evidence="1 2">
    <name type="scientific">Kribbella albertanoniae</name>
    <dbReference type="NCBI Taxonomy" id="1266829"/>
    <lineage>
        <taxon>Bacteria</taxon>
        <taxon>Bacillati</taxon>
        <taxon>Actinomycetota</taxon>
        <taxon>Actinomycetes</taxon>
        <taxon>Propionibacteriales</taxon>
        <taxon>Kribbellaceae</taxon>
        <taxon>Kribbella</taxon>
    </lineage>
</organism>
<dbReference type="EMBL" id="SMKA01000485">
    <property type="protein sequence ID" value="TDC14031.1"/>
    <property type="molecule type" value="Genomic_DNA"/>
</dbReference>
<sequence length="99" mass="10852">MPKFLILMSRPDHYAQWDTADETTRDQYLTDLAAFATAVRTHGTLHAVLPLLPTTPPTDLHGAYLVDLPDQTTASNLTNLLPSPCQIREAQDVGIPITA</sequence>
<gene>
    <name evidence="1" type="ORF">E1261_44355</name>
</gene>
<proteinExistence type="predicted"/>
<comment type="caution">
    <text evidence="1">The sequence shown here is derived from an EMBL/GenBank/DDBJ whole genome shotgun (WGS) entry which is preliminary data.</text>
</comment>
<dbReference type="Proteomes" id="UP000295075">
    <property type="component" value="Unassembled WGS sequence"/>
</dbReference>
<dbReference type="RefSeq" id="WP_132416331.1">
    <property type="nucleotide sequence ID" value="NZ_SMKA01000485.1"/>
</dbReference>